<comment type="caution">
    <text evidence="6">The sequence shown here is derived from an EMBL/GenBank/DDBJ whole genome shotgun (WGS) entry which is preliminary data.</text>
</comment>
<feature type="domain" description="Flagellin N-terminal" evidence="4">
    <location>
        <begin position="4"/>
        <end position="142"/>
    </location>
</feature>
<evidence type="ECO:0000256" key="2">
    <source>
        <dbReference type="ARBA" id="ARBA00023143"/>
    </source>
</evidence>
<dbReference type="Pfam" id="PF00700">
    <property type="entry name" value="Flagellin_C"/>
    <property type="match status" value="1"/>
</dbReference>
<dbReference type="GO" id="GO:0005198">
    <property type="term" value="F:structural molecule activity"/>
    <property type="evidence" value="ECO:0007669"/>
    <property type="project" value="UniProtKB-UniRule"/>
</dbReference>
<reference evidence="6" key="1">
    <citation type="journal article" date="2014" name="Int. J. Syst. Evol. Microbiol.">
        <title>Complete genome sequence of Corynebacterium casei LMG S-19264T (=DSM 44701T), isolated from a smear-ripened cheese.</title>
        <authorList>
            <consortium name="US DOE Joint Genome Institute (JGI-PGF)"/>
            <person name="Walter F."/>
            <person name="Albersmeier A."/>
            <person name="Kalinowski J."/>
            <person name="Ruckert C."/>
        </authorList>
    </citation>
    <scope>NUCLEOTIDE SEQUENCE</scope>
    <source>
        <strain evidence="6">CGMCC 1.10998</strain>
    </source>
</reference>
<evidence type="ECO:0000313" key="6">
    <source>
        <dbReference type="EMBL" id="GGC62025.1"/>
    </source>
</evidence>
<dbReference type="Gene3D" id="2.170.280.10">
    <property type="entry name" value="f41 fragment of flagellin, middle domain"/>
    <property type="match status" value="1"/>
</dbReference>
<organism evidence="6 7">
    <name type="scientific">Undibacterium terreum</name>
    <dbReference type="NCBI Taxonomy" id="1224302"/>
    <lineage>
        <taxon>Bacteria</taxon>
        <taxon>Pseudomonadati</taxon>
        <taxon>Pseudomonadota</taxon>
        <taxon>Betaproteobacteria</taxon>
        <taxon>Burkholderiales</taxon>
        <taxon>Oxalobacteraceae</taxon>
        <taxon>Undibacterium</taxon>
    </lineage>
</organism>
<dbReference type="PRINTS" id="PR00207">
    <property type="entry name" value="FLAGELLIN"/>
</dbReference>
<sequence>MLQINTNIASLTTQRYLTRAQAGMETDVQRISSGLRINSARDDAAGLAISDRMTAQIRGQTQALRNANDGISLLQTAQGTLDKITDNFQRMRTLAVQAANGSNSRSDRDAIQSEVDQLVAANQQMANQAEFNGNKLLDGSFTGQKLQIGPNYGQTLAVNIPELFAKPLTKITLVNTPLAQASAIGNASSAIAAGNLSINGISVGASTAGAQAGQSNSSAWAIAQAITAANIPTVTATADTAISGNVSSNGVIAAGALSINGVALGAISGASGHALALSAAAAISAALGASGVDAVATAGSTINLDAADGRDIVISETVPGSAAKLGLSTGTFHGQITVSNTPSPTRPSLTIGGLSPGNAGFTPGVVAATDTGQFVLAPQAAGFGGEPAVDVTTISAASAALSYIDGKLARFDDIRADLGALENRLGSVQANLSASSLNLSAARSRIQDTDFASATASLTRNQILQQAGTAMLAQANIAGQAALRLLSA</sequence>
<dbReference type="Proteomes" id="UP000637423">
    <property type="component" value="Unassembled WGS sequence"/>
</dbReference>
<comment type="subcellular location">
    <subcellularLocation>
        <location evidence="3">Secreted</location>
    </subcellularLocation>
    <subcellularLocation>
        <location evidence="3">Bacterial flagellum</location>
    </subcellularLocation>
</comment>
<dbReference type="Pfam" id="PF00669">
    <property type="entry name" value="Flagellin_N"/>
    <property type="match status" value="1"/>
</dbReference>
<keyword evidence="7" id="KW-1185">Reference proteome</keyword>
<name>A0A916XBU3_9BURK</name>
<dbReference type="Gene3D" id="2.30.220.10">
    <property type="entry name" value="f41 fragment of flagellin, C-terminal domain"/>
    <property type="match status" value="1"/>
</dbReference>
<evidence type="ECO:0000259" key="4">
    <source>
        <dbReference type="Pfam" id="PF00669"/>
    </source>
</evidence>
<evidence type="ECO:0000313" key="7">
    <source>
        <dbReference type="Proteomes" id="UP000637423"/>
    </source>
</evidence>
<dbReference type="Gene3D" id="6.10.10.10">
    <property type="entry name" value="Flagellar export chaperone, C-terminal domain"/>
    <property type="match status" value="1"/>
</dbReference>
<comment type="function">
    <text evidence="3">Flagellin is the subunit protein which polymerizes to form the filaments of bacterial flagella.</text>
</comment>
<evidence type="ECO:0000256" key="3">
    <source>
        <dbReference type="RuleBase" id="RU362073"/>
    </source>
</evidence>
<dbReference type="PANTHER" id="PTHR42792">
    <property type="entry name" value="FLAGELLIN"/>
    <property type="match status" value="1"/>
</dbReference>
<keyword evidence="2 3" id="KW-0975">Bacterial flagellum</keyword>
<proteinExistence type="inferred from homology"/>
<evidence type="ECO:0000256" key="1">
    <source>
        <dbReference type="ARBA" id="ARBA00005709"/>
    </source>
</evidence>
<gene>
    <name evidence="6" type="primary">fliC</name>
    <name evidence="6" type="ORF">GCM10011396_06130</name>
</gene>
<keyword evidence="6" id="KW-0282">Flagellum</keyword>
<dbReference type="InterPro" id="IPR042187">
    <property type="entry name" value="Flagellin_C_sub2"/>
</dbReference>
<feature type="domain" description="Flagellin C-terminal" evidence="5">
    <location>
        <begin position="401"/>
        <end position="486"/>
    </location>
</feature>
<dbReference type="InterPro" id="IPR001492">
    <property type="entry name" value="Flagellin"/>
</dbReference>
<keyword evidence="3" id="KW-0964">Secreted</keyword>
<accession>A0A916XBU3</accession>
<protein>
    <recommendedName>
        <fullName evidence="3">Flagellin</fullName>
    </recommendedName>
</protein>
<dbReference type="InterPro" id="IPR046358">
    <property type="entry name" value="Flagellin_C"/>
</dbReference>
<comment type="similarity">
    <text evidence="1 3">Belongs to the bacterial flagellin family.</text>
</comment>
<dbReference type="Gene3D" id="6.10.280.190">
    <property type="match status" value="1"/>
</dbReference>
<dbReference type="AlphaFoldDB" id="A0A916XBU3"/>
<keyword evidence="6" id="KW-0966">Cell projection</keyword>
<reference evidence="6" key="2">
    <citation type="submission" date="2020-09" db="EMBL/GenBank/DDBJ databases">
        <authorList>
            <person name="Sun Q."/>
            <person name="Zhou Y."/>
        </authorList>
    </citation>
    <scope>NUCLEOTIDE SEQUENCE</scope>
    <source>
        <strain evidence="6">CGMCC 1.10998</strain>
    </source>
</reference>
<dbReference type="EMBL" id="BMED01000001">
    <property type="protein sequence ID" value="GGC62025.1"/>
    <property type="molecule type" value="Genomic_DNA"/>
</dbReference>
<dbReference type="GO" id="GO:0009288">
    <property type="term" value="C:bacterial-type flagellum"/>
    <property type="evidence" value="ECO:0007669"/>
    <property type="project" value="UniProtKB-SubCell"/>
</dbReference>
<dbReference type="GO" id="GO:0005576">
    <property type="term" value="C:extracellular region"/>
    <property type="evidence" value="ECO:0007669"/>
    <property type="project" value="UniProtKB-SubCell"/>
</dbReference>
<keyword evidence="6" id="KW-0969">Cilium</keyword>
<dbReference type="Gene3D" id="1.20.1330.10">
    <property type="entry name" value="f41 fragment of flagellin, N-terminal domain"/>
    <property type="match status" value="1"/>
</dbReference>
<dbReference type="SUPFAM" id="SSF64518">
    <property type="entry name" value="Phase 1 flagellin"/>
    <property type="match status" value="1"/>
</dbReference>
<dbReference type="RefSeq" id="WP_188564499.1">
    <property type="nucleotide sequence ID" value="NZ_BMED01000001.1"/>
</dbReference>
<evidence type="ECO:0000259" key="5">
    <source>
        <dbReference type="Pfam" id="PF00700"/>
    </source>
</evidence>
<dbReference type="InterPro" id="IPR001029">
    <property type="entry name" value="Flagellin_N"/>
</dbReference>
<dbReference type="PANTHER" id="PTHR42792:SF2">
    <property type="entry name" value="FLAGELLIN"/>
    <property type="match status" value="1"/>
</dbReference>